<dbReference type="NCBIfam" id="TIGR04268">
    <property type="entry name" value="FxSxx-COOH"/>
    <property type="match status" value="1"/>
</dbReference>
<evidence type="ECO:0000313" key="2">
    <source>
        <dbReference type="EMBL" id="WTZ11707.1"/>
    </source>
</evidence>
<sequence>MGTRDEVPDGARDREVAGERLPRSPGPPRTPEPSQAPGLEAAPGGPTEPGGPTDAPDPAELPELLDLDLAELRTVQHPVLAEVLADLRTRSGQPSEILWGFNSAF</sequence>
<protein>
    <submittedName>
        <fullName evidence="2">FxSxx-COOH protein</fullName>
    </submittedName>
</protein>
<dbReference type="InterPro" id="IPR026334">
    <property type="entry name" value="FxSxx-COOH"/>
</dbReference>
<dbReference type="EMBL" id="CP109546">
    <property type="protein sequence ID" value="WTZ11707.1"/>
    <property type="molecule type" value="Genomic_DNA"/>
</dbReference>
<organism evidence="2">
    <name type="scientific">Streptomyces sp. NBC_01393</name>
    <dbReference type="NCBI Taxonomy" id="2903851"/>
    <lineage>
        <taxon>Bacteria</taxon>
        <taxon>Bacillati</taxon>
        <taxon>Actinomycetota</taxon>
        <taxon>Actinomycetes</taxon>
        <taxon>Kitasatosporales</taxon>
        <taxon>Streptomycetaceae</taxon>
        <taxon>Streptomyces</taxon>
    </lineage>
</organism>
<name>A0AAU3I2S4_9ACTN</name>
<feature type="region of interest" description="Disordered" evidence="1">
    <location>
        <begin position="1"/>
        <end position="62"/>
    </location>
</feature>
<feature type="compositionally biased region" description="Low complexity" evidence="1">
    <location>
        <begin position="32"/>
        <end position="62"/>
    </location>
</feature>
<reference evidence="2" key="1">
    <citation type="submission" date="2022-10" db="EMBL/GenBank/DDBJ databases">
        <title>The complete genomes of actinobacterial strains from the NBC collection.</title>
        <authorList>
            <person name="Joergensen T.S."/>
            <person name="Alvarez Arevalo M."/>
            <person name="Sterndorff E.B."/>
            <person name="Faurdal D."/>
            <person name="Vuksanovic O."/>
            <person name="Mourched A.-S."/>
            <person name="Charusanti P."/>
            <person name="Shaw S."/>
            <person name="Blin K."/>
            <person name="Weber T."/>
        </authorList>
    </citation>
    <scope>NUCLEOTIDE SEQUENCE</scope>
    <source>
        <strain evidence="2">NBC_01393</strain>
    </source>
</reference>
<accession>A0AAU3I2S4</accession>
<evidence type="ECO:0000256" key="1">
    <source>
        <dbReference type="SAM" id="MobiDB-lite"/>
    </source>
</evidence>
<dbReference type="AlphaFoldDB" id="A0AAU3I2S4"/>
<gene>
    <name evidence="2" type="primary">fxsA</name>
    <name evidence="2" type="ORF">OG699_29265</name>
</gene>
<feature type="compositionally biased region" description="Basic and acidic residues" evidence="1">
    <location>
        <begin position="1"/>
        <end position="22"/>
    </location>
</feature>
<proteinExistence type="predicted"/>